<evidence type="ECO:0000313" key="2">
    <source>
        <dbReference type="EMBL" id="NER19114.1"/>
    </source>
</evidence>
<feature type="chain" id="PRO_5026653156" description="DUF4421 domain-containing protein" evidence="1">
    <location>
        <begin position="21"/>
        <end position="331"/>
    </location>
</feature>
<sequence>MRRYILQSVLLIFGCILLQAQDNTATSGFRAYYPIHQKPSIGYLSSMNNFETILFDAKPVVYYSFANNIGKRLQDSTYTNAHALYTVFEPQIRMYNEESLPVKTPSYRVALGYQFLKKTTDTNFYALSFETGHFSNGQSGCTFANGLTDETDACIAAHALITDDSDLSSLLNRENGNFSTNWTKLTLNYRFNVFRDNNKPRVAHSLFAGWEYYHNNLLWFFDIGGFSDFDLSVFGRSRLRLGYEFIHTFSGSVRYSAEFNMEYITNPHPFVDPVRAELRGIFYPGNLDFGVYINFVTGHDNYNYRLVDSGTQAGIGIIWDWFPPLDRPGLR</sequence>
<reference evidence="2 3" key="1">
    <citation type="submission" date="2020-01" db="EMBL/GenBank/DDBJ databases">
        <title>Spongiivirga citrea KCTC 32990T.</title>
        <authorList>
            <person name="Wang G."/>
        </authorList>
    </citation>
    <scope>NUCLEOTIDE SEQUENCE [LARGE SCALE GENOMIC DNA]</scope>
    <source>
        <strain evidence="2 3">KCTC 32990</strain>
    </source>
</reference>
<keyword evidence="3" id="KW-1185">Reference proteome</keyword>
<evidence type="ECO:0008006" key="4">
    <source>
        <dbReference type="Google" id="ProtNLM"/>
    </source>
</evidence>
<protein>
    <recommendedName>
        <fullName evidence="4">DUF4421 domain-containing protein</fullName>
    </recommendedName>
</protein>
<feature type="signal peptide" evidence="1">
    <location>
        <begin position="1"/>
        <end position="20"/>
    </location>
</feature>
<organism evidence="2 3">
    <name type="scientific">Spongiivirga citrea</name>
    <dbReference type="NCBI Taxonomy" id="1481457"/>
    <lineage>
        <taxon>Bacteria</taxon>
        <taxon>Pseudomonadati</taxon>
        <taxon>Bacteroidota</taxon>
        <taxon>Flavobacteriia</taxon>
        <taxon>Flavobacteriales</taxon>
        <taxon>Flavobacteriaceae</taxon>
        <taxon>Spongiivirga</taxon>
    </lineage>
</organism>
<comment type="caution">
    <text evidence="2">The sequence shown here is derived from an EMBL/GenBank/DDBJ whole genome shotgun (WGS) entry which is preliminary data.</text>
</comment>
<dbReference type="PROSITE" id="PS51257">
    <property type="entry name" value="PROKAR_LIPOPROTEIN"/>
    <property type="match status" value="1"/>
</dbReference>
<evidence type="ECO:0000313" key="3">
    <source>
        <dbReference type="Proteomes" id="UP000474296"/>
    </source>
</evidence>
<evidence type="ECO:0000256" key="1">
    <source>
        <dbReference type="SAM" id="SignalP"/>
    </source>
</evidence>
<dbReference type="Proteomes" id="UP000474296">
    <property type="component" value="Unassembled WGS sequence"/>
</dbReference>
<keyword evidence="1" id="KW-0732">Signal</keyword>
<dbReference type="EMBL" id="JAABOQ010000010">
    <property type="protein sequence ID" value="NER19114.1"/>
    <property type="molecule type" value="Genomic_DNA"/>
</dbReference>
<accession>A0A6M0CSP9</accession>
<dbReference type="AlphaFoldDB" id="A0A6M0CSP9"/>
<name>A0A6M0CSP9_9FLAO</name>
<gene>
    <name evidence="2" type="ORF">GWK10_18000</name>
</gene>
<dbReference type="RefSeq" id="WP_164033800.1">
    <property type="nucleotide sequence ID" value="NZ_JAABOQ010000010.1"/>
</dbReference>
<proteinExistence type="predicted"/>